<feature type="region of interest" description="Disordered" evidence="1">
    <location>
        <begin position="1"/>
        <end position="44"/>
    </location>
</feature>
<evidence type="ECO:0000256" key="1">
    <source>
        <dbReference type="SAM" id="MobiDB-lite"/>
    </source>
</evidence>
<organism evidence="2 3">
    <name type="scientific">Trypanosoma equiperdum</name>
    <dbReference type="NCBI Taxonomy" id="5694"/>
    <lineage>
        <taxon>Eukaryota</taxon>
        <taxon>Discoba</taxon>
        <taxon>Euglenozoa</taxon>
        <taxon>Kinetoplastea</taxon>
        <taxon>Metakinetoplastina</taxon>
        <taxon>Trypanosomatida</taxon>
        <taxon>Trypanosomatidae</taxon>
        <taxon>Trypanosoma</taxon>
    </lineage>
</organism>
<dbReference type="GeneID" id="92378723"/>
<feature type="compositionally biased region" description="Basic and acidic residues" evidence="1">
    <location>
        <begin position="32"/>
        <end position="42"/>
    </location>
</feature>
<feature type="compositionally biased region" description="Low complexity" evidence="1">
    <location>
        <begin position="10"/>
        <end position="31"/>
    </location>
</feature>
<sequence>MSDYGDSFDSSASSSTTTPSSSLTSASSSQQESEKATSDTKELTSVVSPLAALPVPLPLPVPVAAPVPAPVLSPQPASGVSSEVTAADAPTLKPTDNLPTPDIAAAPREAVDSQEPPMRSPRNSTASKTLVNTSDSAYEAPGGDLAAADTVAYKRLTSYVAFNQSSDGSVAAECANTSSFSGKREASADDDTKVPKMDEPTGPVATLEENSETATAAGVEESSTVDGSSAFSTLSQHLSKTVTHAKLCAEMASVTKGPSDEVRTGGDGVMHPSGDGGGPMITANVPAAATTMLKPLMSLPPLPSAAESMTLKADFPLPSTSPSPDGLIPERIAFAAQSIQSMPIPPPLPPAPLSGIKSGMMPSLDNAPASSFYLPPPPLAQSREPPVNNKIVELRETSEAVEKLVRAFALLRGHNPTGSRGAAADISEVSFAPNELARMSSLRQEHGVGDSATIKTSQTHRRRPLRSGMPKTHVEESDENQKASQQINEAAVEEAVLSLVMEMMQQDPQQMSKASSSRRFLQPACELIGMDDFRYSHHRSSKRQRGPRPQAAPLSVFGGGMQAFAPDDDGAAESLYNSVIEALGKYVWSHVEESSLRGERPTFPPVSAHCAIALQLDLLSVCLQVIETRLTHRGNVADGPVWIQYDGPRESEPLARNAAHCLPFESIDVKTSRRPVFRLEYWVTRENMWAVAEALVSSVRGGILDGGDGYGVFNAKSTTYVDPDTLFPTRVPYFSLLPGDSSRPPREECSPSPGKKFFTNTRRSDKDSEDEATDKPCAEHFHLEPPALQAIAHAVSTVGTEILEENINAARGDYKQNYGDATCAVVEAVRELLEDANIRAAVRRRAKAKMKDIAQRREVEGQLSREEKERSIIAAAEAEAEQVVQRILQELRVEEARNV</sequence>
<keyword evidence="3" id="KW-1185">Reference proteome</keyword>
<feature type="compositionally biased region" description="Pro residues" evidence="1">
    <location>
        <begin position="56"/>
        <end position="73"/>
    </location>
</feature>
<feature type="region of interest" description="Disordered" evidence="1">
    <location>
        <begin position="168"/>
        <end position="223"/>
    </location>
</feature>
<feature type="region of interest" description="Disordered" evidence="1">
    <location>
        <begin position="442"/>
        <end position="484"/>
    </location>
</feature>
<feature type="compositionally biased region" description="Basic and acidic residues" evidence="1">
    <location>
        <begin position="472"/>
        <end position="481"/>
    </location>
</feature>
<feature type="compositionally biased region" description="Basic and acidic residues" evidence="1">
    <location>
        <begin position="182"/>
        <end position="199"/>
    </location>
</feature>
<gene>
    <name evidence="2" type="ORF">TEOVI_000478300</name>
</gene>
<dbReference type="AlphaFoldDB" id="A0A1G4I549"/>
<proteinExistence type="predicted"/>
<dbReference type="Proteomes" id="UP000195570">
    <property type="component" value="Unassembled WGS sequence"/>
</dbReference>
<dbReference type="RefSeq" id="XP_067078261.1">
    <property type="nucleotide sequence ID" value="XM_067222160.1"/>
</dbReference>
<accession>A0A1G4I549</accession>
<name>A0A1G4I549_TRYEQ</name>
<evidence type="ECO:0000313" key="3">
    <source>
        <dbReference type="Proteomes" id="UP000195570"/>
    </source>
</evidence>
<feature type="region of interest" description="Disordered" evidence="1">
    <location>
        <begin position="56"/>
        <end position="142"/>
    </location>
</feature>
<comment type="caution">
    <text evidence="2">The sequence shown here is derived from an EMBL/GenBank/DDBJ whole genome shotgun (WGS) entry which is preliminary data.</text>
</comment>
<dbReference type="EMBL" id="CZPT02000637">
    <property type="protein sequence ID" value="SCU66876.1"/>
    <property type="molecule type" value="Genomic_DNA"/>
</dbReference>
<dbReference type="VEuPathDB" id="TriTrypDB:TEOVI_000478300"/>
<protein>
    <submittedName>
        <fullName evidence="2">Uncharacterized protein</fullName>
    </submittedName>
</protein>
<feature type="compositionally biased region" description="Polar residues" evidence="1">
    <location>
        <begin position="121"/>
        <end position="136"/>
    </location>
</feature>
<feature type="region of interest" description="Disordered" evidence="1">
    <location>
        <begin position="738"/>
        <end position="774"/>
    </location>
</feature>
<evidence type="ECO:0000313" key="2">
    <source>
        <dbReference type="EMBL" id="SCU66876.1"/>
    </source>
</evidence>
<reference evidence="2" key="1">
    <citation type="submission" date="2016-09" db="EMBL/GenBank/DDBJ databases">
        <authorList>
            <person name="Hebert L."/>
            <person name="Moumen B."/>
        </authorList>
    </citation>
    <scope>NUCLEOTIDE SEQUENCE [LARGE SCALE GENOMIC DNA]</scope>
    <source>
        <strain evidence="2">OVI</strain>
    </source>
</reference>